<protein>
    <submittedName>
        <fullName evidence="2">Uncharacterized protein</fullName>
    </submittedName>
</protein>
<feature type="region of interest" description="Disordered" evidence="1">
    <location>
        <begin position="1"/>
        <end position="41"/>
    </location>
</feature>
<accession>A0A061SI48</accession>
<feature type="compositionally biased region" description="Basic and acidic residues" evidence="1">
    <location>
        <begin position="19"/>
        <end position="41"/>
    </location>
</feature>
<name>A0A061SI48_9CHLO</name>
<organism evidence="2">
    <name type="scientific">Tetraselmis sp. GSL018</name>
    <dbReference type="NCBI Taxonomy" id="582737"/>
    <lineage>
        <taxon>Eukaryota</taxon>
        <taxon>Viridiplantae</taxon>
        <taxon>Chlorophyta</taxon>
        <taxon>core chlorophytes</taxon>
        <taxon>Chlorodendrophyceae</taxon>
        <taxon>Chlorodendrales</taxon>
        <taxon>Chlorodendraceae</taxon>
        <taxon>Tetraselmis</taxon>
    </lineage>
</organism>
<sequence length="41" mass="4788">MENVGKRMLVRRRSQAGMSRERNRYRLRSDDGRGGECCDEG</sequence>
<dbReference type="AlphaFoldDB" id="A0A061SI48"/>
<feature type="non-terminal residue" evidence="2">
    <location>
        <position position="41"/>
    </location>
</feature>
<proteinExistence type="predicted"/>
<dbReference type="EMBL" id="GBEZ01002680">
    <property type="protein sequence ID" value="JAC82396.1"/>
    <property type="molecule type" value="Transcribed_RNA"/>
</dbReference>
<reference evidence="2" key="1">
    <citation type="submission" date="2014-05" db="EMBL/GenBank/DDBJ databases">
        <title>The transcriptome of the halophilic microalga Tetraselmis sp. GSL018 isolated from the Great Salt Lake, Utah.</title>
        <authorList>
            <person name="Jinkerson R.E."/>
            <person name="D'Adamo S."/>
            <person name="Posewitz M.C."/>
        </authorList>
    </citation>
    <scope>NUCLEOTIDE SEQUENCE</scope>
    <source>
        <strain evidence="2">GSL018</strain>
    </source>
</reference>
<evidence type="ECO:0000256" key="1">
    <source>
        <dbReference type="SAM" id="MobiDB-lite"/>
    </source>
</evidence>
<evidence type="ECO:0000313" key="2">
    <source>
        <dbReference type="EMBL" id="JAC82396.1"/>
    </source>
</evidence>
<gene>
    <name evidence="2" type="ORF">TSPGSL018_5816</name>
</gene>